<reference evidence="1" key="1">
    <citation type="submission" date="2021-06" db="EMBL/GenBank/DDBJ databases">
        <authorList>
            <person name="Kallberg Y."/>
            <person name="Tangrot J."/>
            <person name="Rosling A."/>
        </authorList>
    </citation>
    <scope>NUCLEOTIDE SEQUENCE</scope>
    <source>
        <strain evidence="1">IN212</strain>
    </source>
</reference>
<evidence type="ECO:0000313" key="2">
    <source>
        <dbReference type="Proteomes" id="UP000789396"/>
    </source>
</evidence>
<accession>A0A9N8WR56</accession>
<name>A0A9N8WR56_9GLOM</name>
<organism evidence="1 2">
    <name type="scientific">Racocetra fulgida</name>
    <dbReference type="NCBI Taxonomy" id="60492"/>
    <lineage>
        <taxon>Eukaryota</taxon>
        <taxon>Fungi</taxon>
        <taxon>Fungi incertae sedis</taxon>
        <taxon>Mucoromycota</taxon>
        <taxon>Glomeromycotina</taxon>
        <taxon>Glomeromycetes</taxon>
        <taxon>Diversisporales</taxon>
        <taxon>Gigasporaceae</taxon>
        <taxon>Racocetra</taxon>
    </lineage>
</organism>
<protein>
    <submittedName>
        <fullName evidence="1">6809_t:CDS:1</fullName>
    </submittedName>
</protein>
<sequence>PITEMQVIILVSKKYDQCRYSESFTEICIFTGIDLTNMYCNLKLQ</sequence>
<evidence type="ECO:0000313" key="1">
    <source>
        <dbReference type="EMBL" id="CAG8495368.1"/>
    </source>
</evidence>
<proteinExistence type="predicted"/>
<dbReference type="AlphaFoldDB" id="A0A9N8WR56"/>
<dbReference type="Proteomes" id="UP000789396">
    <property type="component" value="Unassembled WGS sequence"/>
</dbReference>
<feature type="non-terminal residue" evidence="1">
    <location>
        <position position="45"/>
    </location>
</feature>
<gene>
    <name evidence="1" type="ORF">RFULGI_LOCUS2178</name>
</gene>
<keyword evidence="2" id="KW-1185">Reference proteome</keyword>
<comment type="caution">
    <text evidence="1">The sequence shown here is derived from an EMBL/GenBank/DDBJ whole genome shotgun (WGS) entry which is preliminary data.</text>
</comment>
<dbReference type="EMBL" id="CAJVPZ010001574">
    <property type="protein sequence ID" value="CAG8495368.1"/>
    <property type="molecule type" value="Genomic_DNA"/>
</dbReference>